<dbReference type="GO" id="GO:0071949">
    <property type="term" value="F:FAD binding"/>
    <property type="evidence" value="ECO:0007669"/>
    <property type="project" value="InterPro"/>
</dbReference>
<dbReference type="RefSeq" id="XP_030994374.1">
    <property type="nucleotide sequence ID" value="XM_031143261.1"/>
</dbReference>
<dbReference type="InterPro" id="IPR006094">
    <property type="entry name" value="Oxid_FAD_bind_N"/>
</dbReference>
<evidence type="ECO:0000256" key="2">
    <source>
        <dbReference type="SAM" id="MobiDB-lite"/>
    </source>
</evidence>
<evidence type="ECO:0000256" key="1">
    <source>
        <dbReference type="ARBA" id="ARBA00005466"/>
    </source>
</evidence>
<dbReference type="Pfam" id="PF01565">
    <property type="entry name" value="FAD_binding_4"/>
    <property type="match status" value="1"/>
</dbReference>
<dbReference type="PANTHER" id="PTHR32387:SF0">
    <property type="entry name" value="PROTEIN NO VEIN"/>
    <property type="match status" value="1"/>
</dbReference>
<reference evidence="5 6" key="1">
    <citation type="submission" date="2019-06" db="EMBL/GenBank/DDBJ databases">
        <title>Draft genome sequence of the filamentous fungus Phialemoniopsis curvata isolated from diesel fuel.</title>
        <authorList>
            <person name="Varaljay V.A."/>
            <person name="Lyon W.J."/>
            <person name="Crouch A.L."/>
            <person name="Drake C.E."/>
            <person name="Hollomon J.M."/>
            <person name="Nadeau L.J."/>
            <person name="Nunn H.S."/>
            <person name="Stevenson B.S."/>
            <person name="Bojanowski C.L."/>
            <person name="Crookes-Goodson W.J."/>
        </authorList>
    </citation>
    <scope>NUCLEOTIDE SEQUENCE [LARGE SCALE GENOMIC DNA]</scope>
    <source>
        <strain evidence="5 6">D216</strain>
    </source>
</reference>
<comment type="caution">
    <text evidence="5">The sequence shown here is derived from an EMBL/GenBank/DDBJ whole genome shotgun (WGS) entry which is preliminary data.</text>
</comment>
<dbReference type="STRING" id="1093900.A0A507AYE8"/>
<dbReference type="InterPro" id="IPR052957">
    <property type="entry name" value="Auxin_embryo_med"/>
</dbReference>
<keyword evidence="6" id="KW-1185">Reference proteome</keyword>
<feature type="chain" id="PRO_5021360871" description="FAD-binding PCMH-type domain-containing protein" evidence="3">
    <location>
        <begin position="21"/>
        <end position="2329"/>
    </location>
</feature>
<gene>
    <name evidence="5" type="ORF">E0L32_000840</name>
</gene>
<dbReference type="InParanoid" id="A0A507AYE8"/>
<dbReference type="GeneID" id="41968287"/>
<dbReference type="Proteomes" id="UP000319257">
    <property type="component" value="Unassembled WGS sequence"/>
</dbReference>
<protein>
    <recommendedName>
        <fullName evidence="4">FAD-binding PCMH-type domain-containing protein</fullName>
    </recommendedName>
</protein>
<dbReference type="InterPro" id="IPR016166">
    <property type="entry name" value="FAD-bd_PCMH"/>
</dbReference>
<evidence type="ECO:0000256" key="3">
    <source>
        <dbReference type="SAM" id="SignalP"/>
    </source>
</evidence>
<dbReference type="OrthoDB" id="1262810at2759"/>
<accession>A0A507AYE8</accession>
<dbReference type="Gene3D" id="3.30.565.10">
    <property type="entry name" value="Histidine kinase-like ATPase, C-terminal domain"/>
    <property type="match status" value="1"/>
</dbReference>
<dbReference type="InterPro" id="IPR036318">
    <property type="entry name" value="FAD-bd_PCMH-like_sf"/>
</dbReference>
<proteinExistence type="inferred from homology"/>
<sequence length="2329" mass="260613">MVVLSVLPVLWALLAQSVSAVNFPYESIQLTDADVGGFAAIDFGDASNPTGPLVTGDAECRPLPGQTGWPAPEEWAQLNTSLGGALLQPTPAAAVCYSGEPEYSAERCEWLLTNASSTRFYVNDPLTVLTAWTMGDTCPPFLPGTTPPTNGECEMGGFPEYVINATTTKHIQIGVNFARNKGLRLIVKNTGHDFNGRSAGKGALSIWTHHLKDFVHLDHYKILDYEGTAALVGSGLEAFELYAAMDKYNITIVAPGGQTVGAYGGWIGGGGHSVLTSAFGVGSDQVLSMQVVTADGRLVEASPLVNTDLYYAMRGGGPGTYGIVTSAVVKTYPSVHITRTTLAFNFLNSTTYPNGGDTKNGSVAFVDDLEVFWRGINEFYYFGKFIADRGGITFNYLTPTGTNQNYTFTSAFQLPGYTSEDMTAFLQPLYDRLRDIGIPARLNKPIVDKRWGGGGTGDVPGDTRFSSRLWPLHTWHNRPLFDKGMEAVRALVEAGYVFHTVHMEPSEEVARLPGGIDNGVNPAYRTCFMHAIMFDRMPWPRGSRTPENFKARHARLNRYVDGVREATRVGGGAYINEADVQEPDWQESFFGNKYEKLMGIKRERDPWGLFWVPTTPGSERPMTRPASKRLAKELVESISESHGYIGEDTLKKMEPGVRFKVEEALLRKDELIGDSVVTLAKNLYTSKARFVFELIQNCDDNRYTNAAAREESPYVAFDVYPDHIVVECNEDGFTNENLKAICAVGKSSKKGAQGYIGEKGIGFKSVFMAAWKVHIQSGTLSFSFRHREGESGMGMISPVWEDKQEQLEASLTRITLHLHDAGNSGDKAREAIKEQFEELQETFLLFTKNLRQIRVSFYGADGTRTSGTNYSIEKLDDGDALLRISKTAGGQLKQRKKYFHVTSYQAKNLAKNENRTYSEAEENSRAYSRGEIVLAFPLTENSNPIIKPQDIFAFLPVRRVGFNFLIQADFVTDASRQDIVRDSIRNTGLLDGVAKAFVKAVKRMCERDTLRYTWMRFLPDKNATHWGQLWSMLIGKIANKLSDAPVVYGRREPGAKLLSDLYRLPPEYKDSNGEPLFDDENLEKIISGRYAAADLDMLAPYGLNMAGFATLFSSLSLDLRSPHSRMKSISTCDTWHTQVAKLLQKPFLKKMTENMSLLQTLDILPLQDGSWTKVSSGQVYFAKVDGLQIPPDIDLRLIRSRITNNARLTLFEHLGVEDATTRQVQERIHALYKSKTRSTITLAASKRHLHFLYLSDTLDLVLERPSHWCKGIFVYASCGGLYNARKSAVYLANDQPYGPRELFRKTLPGPCSGDGAPGYQDAIYLHEDYFVEPPVLAAHKQLWADWLVEELCVRDYVSCLVPDLQGLGRAGKYLQEYRPERFIGSLLRDFRRHKNFEEHLRYELRRTLVLCRGKQMFRFCECYFPTQRLVGLVKRFVHPTASFPWLSIGSPKTPETIPEDWKAMLTHLKLGIPSSDLDFALDMLRYTVFEFPDVVLSKDRTRLFDLYYHIHSKYREDDDHSAALKKIRKTFAEKDRIYIPLSPTSNAWAGASECVWDATQELESVWVLKLLYEPLFACDNVDRKLAPVFFGDVLGVQLDCTWEMYVDELRVLQELDCNNHDSITGIYKALDTFRPGMLPISQTQLRSAFEEDRLIYAPSGDGMIWRRTSECVWSHAARLKGKVSLNYYYEELKELFVDLLGVRPVNLAMAVAELEDAGSRKSASAEDLKDAIMTVNSLLPLEDEHPSPDVAMKRKILPVRQVDGHVKKSSKSIDFFLIDREPLKAAFDGKVKFLDFELDEIRQLRPFIEWASLGDRLLSTCVKEITAFHGESARLLSRLDRQVRNRAHALLRIAAHYNSPRTRSAADLEALYEVLRHASIYQTNDISSDLSLQQDGNAHVVEGKRATLHIDGSPNSLKVYLPRRKSDQGRVFASTLPGKLFEWMMTSPDTLQVPERMEKGGIIATMNALVVPQSTLLTTLEDLGIATIDLPNLDDSADEETSEPETERPFTREPSALRSVADSVPSDEWDGSSAVCETPISSVASPSPGISVIAVSSAFRASAPVRSRILASEPYTPPAPRHGATPVAAVQGADSTRNYIALLDRVIAAGRIASIPSVGTFDMSSLLDNLPSIDASDAGGMPTDLGVRSQAQIERDCKVGAAGELFVFELLSHLEPRLPGFSRANWQSTMRKYVTVHHEYADMEPWEGREKSDIMYRDAQGTLTEAFIDKGYLDEAWRGKRPECFIEVKTTTSACETPFYVSKAQYQRIKDCALEARDHKCVYVIFRVFKLGQNDMGLRIYLNPMKLKEEGLLNFREELWSVVPGTGGG</sequence>
<dbReference type="NCBIfam" id="NF047352">
    <property type="entry name" value="P_loop_sacsin"/>
    <property type="match status" value="1"/>
</dbReference>
<dbReference type="GO" id="GO:0016491">
    <property type="term" value="F:oxidoreductase activity"/>
    <property type="evidence" value="ECO:0007669"/>
    <property type="project" value="InterPro"/>
</dbReference>
<feature type="region of interest" description="Disordered" evidence="2">
    <location>
        <begin position="1991"/>
        <end position="2033"/>
    </location>
</feature>
<dbReference type="InterPro" id="IPR016169">
    <property type="entry name" value="FAD-bd_PCMH_sub2"/>
</dbReference>
<dbReference type="Pfam" id="PF08031">
    <property type="entry name" value="BBE"/>
    <property type="match status" value="1"/>
</dbReference>
<feature type="signal peptide" evidence="3">
    <location>
        <begin position="1"/>
        <end position="20"/>
    </location>
</feature>
<feature type="compositionally biased region" description="Acidic residues" evidence="2">
    <location>
        <begin position="1995"/>
        <end position="2004"/>
    </location>
</feature>
<evidence type="ECO:0000259" key="4">
    <source>
        <dbReference type="PROSITE" id="PS51387"/>
    </source>
</evidence>
<dbReference type="EMBL" id="SKBQ01000003">
    <property type="protein sequence ID" value="TPX12663.1"/>
    <property type="molecule type" value="Genomic_DNA"/>
</dbReference>
<dbReference type="SUPFAM" id="SSF56176">
    <property type="entry name" value="FAD-binding/transporter-associated domain-like"/>
    <property type="match status" value="1"/>
</dbReference>
<feature type="domain" description="FAD-binding PCMH-type" evidence="4">
    <location>
        <begin position="155"/>
        <end position="334"/>
    </location>
</feature>
<name>A0A507AYE8_9PEZI</name>
<dbReference type="PANTHER" id="PTHR32387">
    <property type="entry name" value="WU:FJ29H11"/>
    <property type="match status" value="1"/>
</dbReference>
<comment type="similarity">
    <text evidence="1">Belongs to the oxygen-dependent FAD-linked oxidoreductase family.</text>
</comment>
<dbReference type="InterPro" id="IPR036890">
    <property type="entry name" value="HATPase_C_sf"/>
</dbReference>
<keyword evidence="3" id="KW-0732">Signal</keyword>
<dbReference type="SUPFAM" id="SSF55874">
    <property type="entry name" value="ATPase domain of HSP90 chaperone/DNA topoisomerase II/histidine kinase"/>
    <property type="match status" value="1"/>
</dbReference>
<organism evidence="5 6">
    <name type="scientific">Thyridium curvatum</name>
    <dbReference type="NCBI Taxonomy" id="1093900"/>
    <lineage>
        <taxon>Eukaryota</taxon>
        <taxon>Fungi</taxon>
        <taxon>Dikarya</taxon>
        <taxon>Ascomycota</taxon>
        <taxon>Pezizomycotina</taxon>
        <taxon>Sordariomycetes</taxon>
        <taxon>Sordariomycetidae</taxon>
        <taxon>Thyridiales</taxon>
        <taxon>Thyridiaceae</taxon>
        <taxon>Thyridium</taxon>
    </lineage>
</organism>
<dbReference type="InterPro" id="IPR012951">
    <property type="entry name" value="BBE"/>
</dbReference>
<dbReference type="PROSITE" id="PS51387">
    <property type="entry name" value="FAD_PCMH"/>
    <property type="match status" value="1"/>
</dbReference>
<evidence type="ECO:0000313" key="6">
    <source>
        <dbReference type="Proteomes" id="UP000319257"/>
    </source>
</evidence>
<dbReference type="Gene3D" id="3.30.465.10">
    <property type="match status" value="1"/>
</dbReference>
<evidence type="ECO:0000313" key="5">
    <source>
        <dbReference type="EMBL" id="TPX12663.1"/>
    </source>
</evidence>